<organism evidence="2 3">
    <name type="scientific">Cellulomonas alba</name>
    <dbReference type="NCBI Taxonomy" id="3053467"/>
    <lineage>
        <taxon>Bacteria</taxon>
        <taxon>Bacillati</taxon>
        <taxon>Actinomycetota</taxon>
        <taxon>Actinomycetes</taxon>
        <taxon>Micrococcales</taxon>
        <taxon>Cellulomonadaceae</taxon>
        <taxon>Cellulomonas</taxon>
    </lineage>
</organism>
<dbReference type="Proteomes" id="UP001529338">
    <property type="component" value="Unassembled WGS sequence"/>
</dbReference>
<sequence>MSTSAPSTEQRSIGQLVSDLSEQTSQLVRAEIALAKAEVTAKAQVFGMGAGMVTAAGVLALYVLAAAIATAILGLSTVWAPWLAALVVTGVLLLVTVVLALIGVRAIKKASPPAPTRAKERLQEDVTALKEGFRS</sequence>
<proteinExistence type="predicted"/>
<name>A0ABT7SEH1_9CELL</name>
<dbReference type="RefSeq" id="WP_289454362.1">
    <property type="nucleotide sequence ID" value="NZ_JAUCGQ010000001.1"/>
</dbReference>
<feature type="transmembrane region" description="Helical" evidence="1">
    <location>
        <begin position="79"/>
        <end position="102"/>
    </location>
</feature>
<reference evidence="2 3" key="1">
    <citation type="submission" date="2023-06" db="EMBL/GenBank/DDBJ databases">
        <title>Cellulomonas sp. MW4 Whole genome sequence.</title>
        <authorList>
            <person name="Park S."/>
        </authorList>
    </citation>
    <scope>NUCLEOTIDE SEQUENCE [LARGE SCALE GENOMIC DNA]</scope>
    <source>
        <strain evidence="2 3">MW4</strain>
    </source>
</reference>
<comment type="caution">
    <text evidence="2">The sequence shown here is derived from an EMBL/GenBank/DDBJ whole genome shotgun (WGS) entry which is preliminary data.</text>
</comment>
<keyword evidence="1" id="KW-0812">Transmembrane</keyword>
<keyword evidence="3" id="KW-1185">Reference proteome</keyword>
<accession>A0ABT7SEH1</accession>
<evidence type="ECO:0000256" key="1">
    <source>
        <dbReference type="SAM" id="Phobius"/>
    </source>
</evidence>
<keyword evidence="1" id="KW-1133">Transmembrane helix</keyword>
<feature type="transmembrane region" description="Helical" evidence="1">
    <location>
        <begin position="45"/>
        <end position="73"/>
    </location>
</feature>
<keyword evidence="1" id="KW-0472">Membrane</keyword>
<evidence type="ECO:0000313" key="3">
    <source>
        <dbReference type="Proteomes" id="UP001529338"/>
    </source>
</evidence>
<dbReference type="EMBL" id="JAUCGQ010000001">
    <property type="protein sequence ID" value="MDM7854590.1"/>
    <property type="molecule type" value="Genomic_DNA"/>
</dbReference>
<protein>
    <submittedName>
        <fullName evidence="2">Phage holin family protein</fullName>
    </submittedName>
</protein>
<evidence type="ECO:0000313" key="2">
    <source>
        <dbReference type="EMBL" id="MDM7854590.1"/>
    </source>
</evidence>
<dbReference type="Pfam" id="PF07332">
    <property type="entry name" value="Phage_holin_3_6"/>
    <property type="match status" value="1"/>
</dbReference>
<dbReference type="InterPro" id="IPR009937">
    <property type="entry name" value="Phage_holin_3_6"/>
</dbReference>
<gene>
    <name evidence="2" type="ORF">QRT04_06585</name>
</gene>